<organism evidence="1 2">
    <name type="scientific">Sphingomonas kyungheensis</name>
    <dbReference type="NCBI Taxonomy" id="1069987"/>
    <lineage>
        <taxon>Bacteria</taxon>
        <taxon>Pseudomonadati</taxon>
        <taxon>Pseudomonadota</taxon>
        <taxon>Alphaproteobacteria</taxon>
        <taxon>Sphingomonadales</taxon>
        <taxon>Sphingomonadaceae</taxon>
        <taxon>Sphingomonas</taxon>
    </lineage>
</organism>
<comment type="caution">
    <text evidence="1">The sequence shown here is derived from an EMBL/GenBank/DDBJ whole genome shotgun (WGS) entry which is preliminary data.</text>
</comment>
<evidence type="ECO:0000313" key="2">
    <source>
        <dbReference type="Proteomes" id="UP001367771"/>
    </source>
</evidence>
<gene>
    <name evidence="1" type="ORF">V8201_01360</name>
</gene>
<proteinExistence type="predicted"/>
<sequence length="191" mass="21043">MSVIGHYLTKTPPCITLPQHGWSGSDDEQDFPVILASPAEPDLSEAERRERREDMAPYEALASAGLLSATPKGFDERQPGGGTRRVAGIAFDLTDAGKAARDKRRAGDSATFCYGTPTIDDILRYSGPTEAVGMKVSQVRYRYHLADLPDWATNAKVREIFPDIRRETAGPQERDATLILTNEGWKHQGEL</sequence>
<keyword evidence="2" id="KW-1185">Reference proteome</keyword>
<accession>A0ABU8GZB9</accession>
<name>A0ABU8GZB9_9SPHN</name>
<protein>
    <submittedName>
        <fullName evidence="1">Uncharacterized protein</fullName>
    </submittedName>
</protein>
<reference evidence="1 2" key="1">
    <citation type="journal article" date="2013" name="Int. J. Syst. Evol. Microbiol.">
        <title>Sphingomonas kyungheensis sp. nov., a bacterium with ginsenoside-converting activity isolated from soil of a ginseng field.</title>
        <authorList>
            <person name="Son H.M."/>
            <person name="Yang J.E."/>
            <person name="Park Y."/>
            <person name="Han C.K."/>
            <person name="Kim S.G."/>
            <person name="Kook M."/>
            <person name="Yi T.H."/>
        </authorList>
    </citation>
    <scope>NUCLEOTIDE SEQUENCE [LARGE SCALE GENOMIC DNA]</scope>
    <source>
        <strain evidence="1 2">LMG 26582</strain>
    </source>
</reference>
<dbReference type="RefSeq" id="WP_336544298.1">
    <property type="nucleotide sequence ID" value="NZ_JBBBDM010000001.1"/>
</dbReference>
<dbReference type="Proteomes" id="UP001367771">
    <property type="component" value="Unassembled WGS sequence"/>
</dbReference>
<evidence type="ECO:0000313" key="1">
    <source>
        <dbReference type="EMBL" id="MEI5685719.1"/>
    </source>
</evidence>
<dbReference type="EMBL" id="JBBBDM010000001">
    <property type="protein sequence ID" value="MEI5685719.1"/>
    <property type="molecule type" value="Genomic_DNA"/>
</dbReference>